<name>A0A4Z1HG44_9HELO</name>
<evidence type="ECO:0000313" key="3">
    <source>
        <dbReference type="Proteomes" id="UP000297452"/>
    </source>
</evidence>
<dbReference type="PANTHER" id="PTHR42080">
    <property type="entry name" value="SRR1 DOMAIN-CONTAINING PROTEIN"/>
    <property type="match status" value="1"/>
</dbReference>
<organism evidence="2 3">
    <name type="scientific">Botryotinia narcissicola</name>
    <dbReference type="NCBI Taxonomy" id="278944"/>
    <lineage>
        <taxon>Eukaryota</taxon>
        <taxon>Fungi</taxon>
        <taxon>Dikarya</taxon>
        <taxon>Ascomycota</taxon>
        <taxon>Pezizomycotina</taxon>
        <taxon>Leotiomycetes</taxon>
        <taxon>Helotiales</taxon>
        <taxon>Sclerotiniaceae</taxon>
        <taxon>Botryotinia</taxon>
    </lineage>
</organism>
<evidence type="ECO:0000259" key="1">
    <source>
        <dbReference type="Pfam" id="PF07985"/>
    </source>
</evidence>
<comment type="caution">
    <text evidence="2">The sequence shown here is derived from an EMBL/GenBank/DDBJ whole genome shotgun (WGS) entry which is preliminary data.</text>
</comment>
<proteinExistence type="predicted"/>
<protein>
    <recommendedName>
        <fullName evidence="1">SRR1-like domain-containing protein</fullName>
    </recommendedName>
</protein>
<dbReference type="PANTHER" id="PTHR42080:SF1">
    <property type="entry name" value="SRR1-LIKE DOMAIN-CONTAINING PROTEIN"/>
    <property type="match status" value="1"/>
</dbReference>
<accession>A0A4Z1HG44</accession>
<dbReference type="Proteomes" id="UP000297452">
    <property type="component" value="Unassembled WGS sequence"/>
</dbReference>
<reference evidence="2 3" key="1">
    <citation type="submission" date="2017-12" db="EMBL/GenBank/DDBJ databases">
        <title>Comparative genomics of Botrytis spp.</title>
        <authorList>
            <person name="Valero-Jimenez C.A."/>
            <person name="Tapia P."/>
            <person name="Veloso J."/>
            <person name="Silva-Moreno E."/>
            <person name="Staats M."/>
            <person name="Valdes J.H."/>
            <person name="Van Kan J.A.L."/>
        </authorList>
    </citation>
    <scope>NUCLEOTIDE SEQUENCE [LARGE SCALE GENOMIC DNA]</scope>
    <source>
        <strain evidence="2 3">MUCL2120</strain>
    </source>
</reference>
<feature type="domain" description="SRR1-like" evidence="1">
    <location>
        <begin position="165"/>
        <end position="273"/>
    </location>
</feature>
<evidence type="ECO:0000313" key="2">
    <source>
        <dbReference type="EMBL" id="TGO44103.1"/>
    </source>
</evidence>
<dbReference type="EMBL" id="PQXJ01000937">
    <property type="protein sequence ID" value="TGO44103.1"/>
    <property type="molecule type" value="Genomic_DNA"/>
</dbReference>
<dbReference type="STRING" id="278944.A0A4Z1HG44"/>
<dbReference type="AlphaFoldDB" id="A0A4Z1HG44"/>
<keyword evidence="3" id="KW-1185">Reference proteome</keyword>
<dbReference type="Pfam" id="PF07985">
    <property type="entry name" value="SRR1"/>
    <property type="match status" value="1"/>
</dbReference>
<sequence>MAYIPDNKKFSGIDIRVVTDTHKDIFKTLDMHSPSTNGESKEMEVKMVADSPATTLTVTPFSPPTGHWDIGDIIRYGDKKWMALGSDNEWHEHEGPDGFSLNSPDAEKIEIYREQEEWIGSEEGLIVTTGWSGYRRFEESALDAIFEKYKLGSEDEAKLRRLVKSMMKGKVKPTNVDCFALGSLHRPYNEPKRSFEQFAVLLKLMEILGKNLMQDPEFCPRDARFFAKYGFETVLDPEGFNSINKETLVVEIGGYGYLEDRAMEGNWPAAFIKMGIPLLTRGYILERKEESSNQVWNQPNVRKRGSLKSFFEKEKFKTWWEYKLGRAFMKRSYSCKDIPEVGICNGMIGTQLFWRKAIGKRCDCIEFTGGEARAHLQFLSDMVFSVYFIRKSSEFKEEDDVG</sequence>
<gene>
    <name evidence="2" type="ORF">BOTNAR_0942g00020</name>
</gene>
<dbReference type="OrthoDB" id="5318346at2759"/>
<dbReference type="InterPro" id="IPR012942">
    <property type="entry name" value="SRR1-like"/>
</dbReference>